<evidence type="ECO:0000313" key="1">
    <source>
        <dbReference type="EMBL" id="KOB87051.1"/>
    </source>
</evidence>
<dbReference type="OMA" id="CSEADQI"/>
<dbReference type="EMBL" id="DS016436">
    <property type="protein sequence ID" value="KOB87051.1"/>
    <property type="molecule type" value="Genomic_DNA"/>
</dbReference>
<evidence type="ECO:0008006" key="3">
    <source>
        <dbReference type="Google" id="ProtNLM"/>
    </source>
</evidence>
<dbReference type="KEGG" id="pfd:PFDG_02554"/>
<accession>A0A0L7M2H9</accession>
<dbReference type="Gene3D" id="1.10.238.10">
    <property type="entry name" value="EF-hand"/>
    <property type="match status" value="1"/>
</dbReference>
<reference evidence="2" key="2">
    <citation type="submission" date="2006-09" db="EMBL/GenBank/DDBJ databases">
        <title>The genome sequence of Plasmodium falciparum Dd2.</title>
        <authorList>
            <consortium name="The Broad Institute Genome Sequencing Platform"/>
            <person name="Birren B."/>
            <person name="Lander E."/>
            <person name="Galagan J."/>
            <person name="Nusbaum C."/>
            <person name="Devon K."/>
            <person name="Henn M."/>
            <person name="Jaffe D."/>
            <person name="Butler J."/>
            <person name="Alvarez P."/>
            <person name="Gnerre S."/>
            <person name="Grabherr M."/>
            <person name="Kleber M."/>
            <person name="Mauceli E."/>
            <person name="Brockman W."/>
            <person name="MacCallum I.A."/>
            <person name="Rounsley S."/>
            <person name="Young S."/>
            <person name="LaButti K."/>
            <person name="Pushparaj V."/>
            <person name="DeCaprio D."/>
            <person name="Crawford M."/>
            <person name="Koehrsen M."/>
            <person name="Engels R."/>
            <person name="Montgomery P."/>
            <person name="Pearson M."/>
            <person name="Howarth C."/>
            <person name="Larson L."/>
            <person name="Luoma S."/>
            <person name="White J."/>
            <person name="Kodira C."/>
            <person name="Zeng Q."/>
            <person name="O'Leary S."/>
            <person name="Yandava C."/>
            <person name="Alvarado L."/>
            <person name="Wirth D."/>
            <person name="Volkman S."/>
            <person name="Hartl D."/>
        </authorList>
    </citation>
    <scope>NUCLEOTIDE SEQUENCE [LARGE SCALE GENOMIC DNA]</scope>
</reference>
<evidence type="ECO:0000313" key="2">
    <source>
        <dbReference type="Proteomes" id="UP000054282"/>
    </source>
</evidence>
<dbReference type="AlphaFoldDB" id="A0A0L7M2H9"/>
<dbReference type="SUPFAM" id="SSF47473">
    <property type="entry name" value="EF-hand"/>
    <property type="match status" value="1"/>
</dbReference>
<dbReference type="OrthoDB" id="26525at2759"/>
<name>A0A0L7M2H9_PLAF4</name>
<proteinExistence type="predicted"/>
<organism evidence="1 2">
    <name type="scientific">Plasmodium falciparum (isolate Dd2)</name>
    <dbReference type="NCBI Taxonomy" id="57267"/>
    <lineage>
        <taxon>Eukaryota</taxon>
        <taxon>Sar</taxon>
        <taxon>Alveolata</taxon>
        <taxon>Apicomplexa</taxon>
        <taxon>Aconoidasida</taxon>
        <taxon>Haemosporida</taxon>
        <taxon>Plasmodiidae</taxon>
        <taxon>Plasmodium</taxon>
        <taxon>Plasmodium (Laverania)</taxon>
    </lineage>
</organism>
<sequence>MGYVPSKEDINEFNNMTKGCINKTGKISKEKLKLLFTTVGSKMSVDEMDTIINELCNNDENIDYKEFLNRILN</sequence>
<dbReference type="InterPro" id="IPR011992">
    <property type="entry name" value="EF-hand-dom_pair"/>
</dbReference>
<reference evidence="2" key="1">
    <citation type="submission" date="2006-09" db="EMBL/GenBank/DDBJ databases">
        <title>Annotation of Plasmodium falciparum Dd2.</title>
        <authorList>
            <consortium name="The Broad Institute Genome Sequencing Platform"/>
            <person name="Volkman S.K."/>
            <person name="Neafsey D.E."/>
            <person name="Dash A.P."/>
            <person name="Chitnis C.E."/>
            <person name="Hartl D.L."/>
            <person name="Young S.K."/>
            <person name="Zeng Q."/>
            <person name="Koehrsen M."/>
            <person name="Alvarado L."/>
            <person name="Berlin A."/>
            <person name="Borenstein D."/>
            <person name="Chapman S.B."/>
            <person name="Chen Z."/>
            <person name="Engels R."/>
            <person name="Freedman E."/>
            <person name="Gellesch M."/>
            <person name="Goldberg J."/>
            <person name="Griggs A."/>
            <person name="Gujja S."/>
            <person name="Heilman E.R."/>
            <person name="Heiman D.I."/>
            <person name="Howarth C."/>
            <person name="Jen D."/>
            <person name="Larson L."/>
            <person name="Mehta T."/>
            <person name="Neiman D."/>
            <person name="Park D."/>
            <person name="Pearson M."/>
            <person name="Roberts A."/>
            <person name="Saif S."/>
            <person name="Shea T."/>
            <person name="Shenoy N."/>
            <person name="Sisk P."/>
            <person name="Stolte C."/>
            <person name="Sykes S."/>
            <person name="Walk T."/>
            <person name="White J."/>
            <person name="Yandava C."/>
            <person name="Haas B."/>
            <person name="Henn M.R."/>
            <person name="Nusbaum C."/>
            <person name="Birren B."/>
        </authorList>
    </citation>
    <scope>NUCLEOTIDE SEQUENCE [LARGE SCALE GENOMIC DNA]</scope>
</reference>
<protein>
    <recommendedName>
        <fullName evidence="3">EF-hand domain-containing protein</fullName>
    </recommendedName>
</protein>
<gene>
    <name evidence="1" type="ORF">PFDG_02554</name>
</gene>
<dbReference type="Proteomes" id="UP000054282">
    <property type="component" value="Unassembled WGS sequence"/>
</dbReference>